<comment type="caution">
    <text evidence="1">The sequence shown here is derived from an EMBL/GenBank/DDBJ whole genome shotgun (WGS) entry which is preliminary data.</text>
</comment>
<dbReference type="RefSeq" id="WP_346061910.1">
    <property type="nucleotide sequence ID" value="NZ_BAAADR010000005.1"/>
</dbReference>
<protein>
    <submittedName>
        <fullName evidence="1">Uncharacterized protein</fullName>
    </submittedName>
</protein>
<organism evidence="1 2">
    <name type="scientific">Halomonas salifodinae</name>
    <dbReference type="NCBI Taxonomy" id="438745"/>
    <lineage>
        <taxon>Bacteria</taxon>
        <taxon>Pseudomonadati</taxon>
        <taxon>Pseudomonadota</taxon>
        <taxon>Gammaproteobacteria</taxon>
        <taxon>Oceanospirillales</taxon>
        <taxon>Halomonadaceae</taxon>
        <taxon>Halomonas</taxon>
    </lineage>
</organism>
<proteinExistence type="predicted"/>
<dbReference type="SUPFAM" id="SSF53098">
    <property type="entry name" value="Ribonuclease H-like"/>
    <property type="match status" value="1"/>
</dbReference>
<dbReference type="Proteomes" id="UP001596411">
    <property type="component" value="Unassembled WGS sequence"/>
</dbReference>
<keyword evidence="2" id="KW-1185">Reference proteome</keyword>
<reference evidence="2" key="1">
    <citation type="journal article" date="2019" name="Int. J. Syst. Evol. Microbiol.">
        <title>The Global Catalogue of Microorganisms (GCM) 10K type strain sequencing project: providing services to taxonomists for standard genome sequencing and annotation.</title>
        <authorList>
            <consortium name="The Broad Institute Genomics Platform"/>
            <consortium name="The Broad Institute Genome Sequencing Center for Infectious Disease"/>
            <person name="Wu L."/>
            <person name="Ma J."/>
        </authorList>
    </citation>
    <scope>NUCLEOTIDE SEQUENCE [LARGE SCALE GENOMIC DNA]</scope>
    <source>
        <strain evidence="2">CGMCC 1.13666</strain>
    </source>
</reference>
<accession>A0ABW2F1W7</accession>
<name>A0ABW2F1W7_9GAMM</name>
<dbReference type="EMBL" id="JBHSZP010000031">
    <property type="protein sequence ID" value="MFC7091008.1"/>
    <property type="molecule type" value="Genomic_DNA"/>
</dbReference>
<sequence>MIVGIDPGQTGGIAYIDDASGSSHAMPMPVTGREIDGHELANALRGRSIRTVIIEKVHAMPKQGVSSTFKFGMGFGLVIGVCEALGISYRLVTPQAWKKVVLAGTAKDKDAAISFVRRAYPSVDLTPGRKRVPHDGMADALCLAEYGRQLMVKGAA</sequence>
<evidence type="ECO:0000313" key="1">
    <source>
        <dbReference type="EMBL" id="MFC7091008.1"/>
    </source>
</evidence>
<gene>
    <name evidence="1" type="ORF">ACFQH5_15765</name>
</gene>
<dbReference type="PANTHER" id="PTHR36015">
    <property type="entry name" value="HOLLIDAY JUNCTION RESOLVASE MOC1, CHLOROPLASTIC-RELATED"/>
    <property type="match status" value="1"/>
</dbReference>
<dbReference type="InterPro" id="IPR036397">
    <property type="entry name" value="RNaseH_sf"/>
</dbReference>
<dbReference type="PANTHER" id="PTHR36015:SF6">
    <property type="entry name" value="HOLLIDAY JUNCTION RESOLVASE MOC1, CHLOROPLASTIC-RELATED"/>
    <property type="match status" value="1"/>
</dbReference>
<dbReference type="Gene3D" id="3.30.420.10">
    <property type="entry name" value="Ribonuclease H-like superfamily/Ribonuclease H"/>
    <property type="match status" value="1"/>
</dbReference>
<dbReference type="InterPro" id="IPR045290">
    <property type="entry name" value="MOC1-like"/>
</dbReference>
<dbReference type="CDD" id="cd22992">
    <property type="entry name" value="MOC1"/>
    <property type="match status" value="1"/>
</dbReference>
<evidence type="ECO:0000313" key="2">
    <source>
        <dbReference type="Proteomes" id="UP001596411"/>
    </source>
</evidence>
<dbReference type="InterPro" id="IPR012337">
    <property type="entry name" value="RNaseH-like_sf"/>
</dbReference>